<feature type="transmembrane region" description="Helical" evidence="2">
    <location>
        <begin position="12"/>
        <end position="30"/>
    </location>
</feature>
<feature type="domain" description="Methyltransferase" evidence="3">
    <location>
        <begin position="78"/>
        <end position="152"/>
    </location>
</feature>
<evidence type="ECO:0000256" key="2">
    <source>
        <dbReference type="SAM" id="Phobius"/>
    </source>
</evidence>
<dbReference type="Pfam" id="PF13383">
    <property type="entry name" value="Methyltransf_22"/>
    <property type="match status" value="2"/>
</dbReference>
<keyword evidence="5" id="KW-1185">Reference proteome</keyword>
<keyword evidence="2" id="KW-0472">Membrane</keyword>
<dbReference type="PANTHER" id="PTHR32026:SF27">
    <property type="entry name" value="METHYLTRANSFERASE FKBM DOMAIN-CONTAINING PROTEIN-RELATED"/>
    <property type="match status" value="1"/>
</dbReference>
<dbReference type="PANTHER" id="PTHR32026">
    <property type="entry name" value="METHYLTRANSFERASE-LIKE PROTEIN 24"/>
    <property type="match status" value="1"/>
</dbReference>
<dbReference type="SUPFAM" id="SSF53335">
    <property type="entry name" value="S-adenosyl-L-methionine-dependent methyltransferases"/>
    <property type="match status" value="1"/>
</dbReference>
<reference evidence="4" key="1">
    <citation type="submission" date="2022-01" db="EMBL/GenBank/DDBJ databases">
        <title>Genome Sequence Resource for Two Populations of Ditylenchus destructor, the Migratory Endoparasitic Phytonematode.</title>
        <authorList>
            <person name="Zhang H."/>
            <person name="Lin R."/>
            <person name="Xie B."/>
        </authorList>
    </citation>
    <scope>NUCLEOTIDE SEQUENCE</scope>
    <source>
        <strain evidence="4">BazhouSP</strain>
    </source>
</reference>
<keyword evidence="4" id="KW-0489">Methyltransferase</keyword>
<dbReference type="InterPro" id="IPR026913">
    <property type="entry name" value="METTL24"/>
</dbReference>
<evidence type="ECO:0000313" key="5">
    <source>
        <dbReference type="Proteomes" id="UP001201812"/>
    </source>
</evidence>
<sequence>MTNGLRCHRLCRLIIFTSCIVFMYLMYKFADEFTQIISFPRETKEPHPTVLEIYRAQVQMRVNLLRNVPNRPADYDFLDFYSALVPEVFCRDLVRMGQVGDGGKWICNPHYMRKMESCTVYSLGMRDDVSFDENLQNYTDNKCTLRCFDQGEQTPETLERIRDSNGIFMRALISSKFGDKRIDILKMDIEGTEFEIANEFLAVPVCQLLIEVHPQNATNPLQTLNFLRKISNHGFYLFSYEVNGHNYKVCEYSLIHENCFADYGVKTIYGSQRHKSLPHISQKERPNAATIDLTLTISCPIYIARRRRRRASPVVGRAAPDLLPWNVRELRTYTPEQQLLEGRRPEIVSCCSTPEQPNLTADGGARSDDEPNLPLCTLTAS</sequence>
<keyword evidence="4" id="KW-0808">Transferase</keyword>
<organism evidence="4 5">
    <name type="scientific">Ditylenchus destructor</name>
    <dbReference type="NCBI Taxonomy" id="166010"/>
    <lineage>
        <taxon>Eukaryota</taxon>
        <taxon>Metazoa</taxon>
        <taxon>Ecdysozoa</taxon>
        <taxon>Nematoda</taxon>
        <taxon>Chromadorea</taxon>
        <taxon>Rhabditida</taxon>
        <taxon>Tylenchina</taxon>
        <taxon>Tylenchomorpha</taxon>
        <taxon>Sphaerularioidea</taxon>
        <taxon>Anguinidae</taxon>
        <taxon>Anguininae</taxon>
        <taxon>Ditylenchus</taxon>
    </lineage>
</organism>
<feature type="domain" description="Methyltransferase" evidence="3">
    <location>
        <begin position="179"/>
        <end position="255"/>
    </location>
</feature>
<dbReference type="AlphaFoldDB" id="A0AAD4MMD5"/>
<keyword evidence="2" id="KW-0812">Transmembrane</keyword>
<proteinExistence type="predicted"/>
<dbReference type="GO" id="GO:0008168">
    <property type="term" value="F:methyltransferase activity"/>
    <property type="evidence" value="ECO:0007669"/>
    <property type="project" value="UniProtKB-KW"/>
</dbReference>
<feature type="region of interest" description="Disordered" evidence="1">
    <location>
        <begin position="352"/>
        <end position="381"/>
    </location>
</feature>
<dbReference type="InterPro" id="IPR025714">
    <property type="entry name" value="Methyltranfer_dom"/>
</dbReference>
<dbReference type="EMBL" id="JAKKPZ010000163">
    <property type="protein sequence ID" value="KAI1699894.1"/>
    <property type="molecule type" value="Genomic_DNA"/>
</dbReference>
<comment type="caution">
    <text evidence="4">The sequence shown here is derived from an EMBL/GenBank/DDBJ whole genome shotgun (WGS) entry which is preliminary data.</text>
</comment>
<accession>A0AAD4MMD5</accession>
<protein>
    <submittedName>
        <fullName evidence="4">Methyltransferase domain-containing protein</fullName>
    </submittedName>
</protein>
<name>A0AAD4MMD5_9BILA</name>
<evidence type="ECO:0000259" key="3">
    <source>
        <dbReference type="Pfam" id="PF13383"/>
    </source>
</evidence>
<dbReference type="GO" id="GO:0032259">
    <property type="term" value="P:methylation"/>
    <property type="evidence" value="ECO:0007669"/>
    <property type="project" value="UniProtKB-KW"/>
</dbReference>
<evidence type="ECO:0000313" key="4">
    <source>
        <dbReference type="EMBL" id="KAI1699894.1"/>
    </source>
</evidence>
<keyword evidence="2" id="KW-1133">Transmembrane helix</keyword>
<gene>
    <name evidence="4" type="ORF">DdX_17046</name>
</gene>
<evidence type="ECO:0000256" key="1">
    <source>
        <dbReference type="SAM" id="MobiDB-lite"/>
    </source>
</evidence>
<dbReference type="Proteomes" id="UP001201812">
    <property type="component" value="Unassembled WGS sequence"/>
</dbReference>
<dbReference type="InterPro" id="IPR029063">
    <property type="entry name" value="SAM-dependent_MTases_sf"/>
</dbReference>